<evidence type="ECO:0000256" key="1">
    <source>
        <dbReference type="SAM" id="MobiDB-lite"/>
    </source>
</evidence>
<gene>
    <name evidence="2" type="ORF">PSYICH_LOCUS14560</name>
</gene>
<organism evidence="2 3">
    <name type="scientific">Psylliodes chrysocephalus</name>
    <dbReference type="NCBI Taxonomy" id="3402493"/>
    <lineage>
        <taxon>Eukaryota</taxon>
        <taxon>Metazoa</taxon>
        <taxon>Ecdysozoa</taxon>
        <taxon>Arthropoda</taxon>
        <taxon>Hexapoda</taxon>
        <taxon>Insecta</taxon>
        <taxon>Pterygota</taxon>
        <taxon>Neoptera</taxon>
        <taxon>Endopterygota</taxon>
        <taxon>Coleoptera</taxon>
        <taxon>Polyphaga</taxon>
        <taxon>Cucujiformia</taxon>
        <taxon>Chrysomeloidea</taxon>
        <taxon>Chrysomelidae</taxon>
        <taxon>Galerucinae</taxon>
        <taxon>Alticini</taxon>
        <taxon>Psylliodes</taxon>
    </lineage>
</organism>
<sequence length="258" mass="28507">MGERGKLMLYMALDKNTGGDTWRIVELGGECSGSTASCSGNRGNDHDSLLNHELIDPIPSCSFNTRSNDPITSEINDKTDVNPSSSNLNHHTNDDSSGSSSSSTILEDVTTGDSNYSPSKSDAESSTPSESQVPSSSEPQVLSSSLPNDTLIQDKEDATEINKDKKSRKRKADKSTEEKFGEKVKRSRKSIQKSTTNKPMNERTMGAPCNDTCRLKCYLNIPNETRKQIFQEYWGFGDPNKQRDFISSCLVAMKPRYQ</sequence>
<protein>
    <submittedName>
        <fullName evidence="2">Uncharacterized protein</fullName>
    </submittedName>
</protein>
<dbReference type="AlphaFoldDB" id="A0A9P0GM61"/>
<dbReference type="PANTHER" id="PTHR10773">
    <property type="entry name" value="DNA-DIRECTED RNA POLYMERASES I, II, AND III SUBUNIT RPABC2"/>
    <property type="match status" value="1"/>
</dbReference>
<evidence type="ECO:0000313" key="2">
    <source>
        <dbReference type="EMBL" id="CAH1114876.1"/>
    </source>
</evidence>
<feature type="compositionally biased region" description="Polar residues" evidence="1">
    <location>
        <begin position="61"/>
        <end position="74"/>
    </location>
</feature>
<feature type="compositionally biased region" description="Basic and acidic residues" evidence="1">
    <location>
        <begin position="173"/>
        <end position="184"/>
    </location>
</feature>
<dbReference type="EMBL" id="OV651820">
    <property type="protein sequence ID" value="CAH1114876.1"/>
    <property type="molecule type" value="Genomic_DNA"/>
</dbReference>
<evidence type="ECO:0000313" key="3">
    <source>
        <dbReference type="Proteomes" id="UP001153636"/>
    </source>
</evidence>
<feature type="compositionally biased region" description="Low complexity" evidence="1">
    <location>
        <begin position="125"/>
        <end position="147"/>
    </location>
</feature>
<proteinExistence type="predicted"/>
<feature type="compositionally biased region" description="Polar residues" evidence="1">
    <location>
        <begin position="81"/>
        <end position="90"/>
    </location>
</feature>
<dbReference type="PANTHER" id="PTHR10773:SF19">
    <property type="match status" value="1"/>
</dbReference>
<reference evidence="2" key="1">
    <citation type="submission" date="2022-01" db="EMBL/GenBank/DDBJ databases">
        <authorList>
            <person name="King R."/>
        </authorList>
    </citation>
    <scope>NUCLEOTIDE SEQUENCE</scope>
</reference>
<dbReference type="Proteomes" id="UP001153636">
    <property type="component" value="Chromosome 8"/>
</dbReference>
<keyword evidence="3" id="KW-1185">Reference proteome</keyword>
<name>A0A9P0GM61_9CUCU</name>
<feature type="region of interest" description="Disordered" evidence="1">
    <location>
        <begin position="61"/>
        <end position="203"/>
    </location>
</feature>
<feature type="compositionally biased region" description="Basic and acidic residues" evidence="1">
    <location>
        <begin position="152"/>
        <end position="164"/>
    </location>
</feature>
<accession>A0A9P0GM61</accession>
<feature type="compositionally biased region" description="Polar residues" evidence="1">
    <location>
        <begin position="111"/>
        <end position="120"/>
    </location>
</feature>
<dbReference type="OrthoDB" id="6780244at2759"/>